<gene>
    <name evidence="1" type="ORF">SAMN05216469_11265</name>
</gene>
<reference evidence="1 2" key="1">
    <citation type="submission" date="2016-10" db="EMBL/GenBank/DDBJ databases">
        <authorList>
            <person name="de Groot N.N."/>
        </authorList>
    </citation>
    <scope>NUCLEOTIDE SEQUENCE [LARGE SCALE GENOMIC DNA]</scope>
    <source>
        <strain evidence="1 2">KH2T6</strain>
    </source>
</reference>
<dbReference type="EMBL" id="FOAT01000012">
    <property type="protein sequence ID" value="SEL12605.1"/>
    <property type="molecule type" value="Genomic_DNA"/>
</dbReference>
<dbReference type="AlphaFoldDB" id="A0A1H7MPI9"/>
<proteinExistence type="predicted"/>
<evidence type="ECO:0000313" key="1">
    <source>
        <dbReference type="EMBL" id="SEL12605.1"/>
    </source>
</evidence>
<name>A0A1H7MPI9_RUMAL</name>
<organism evidence="1 2">
    <name type="scientific">Ruminococcus albus</name>
    <dbReference type="NCBI Taxonomy" id="1264"/>
    <lineage>
        <taxon>Bacteria</taxon>
        <taxon>Bacillati</taxon>
        <taxon>Bacillota</taxon>
        <taxon>Clostridia</taxon>
        <taxon>Eubacteriales</taxon>
        <taxon>Oscillospiraceae</taxon>
        <taxon>Ruminococcus</taxon>
    </lineage>
</organism>
<sequence length="120" mass="13316">MKVRLEKILDAQIALSELARKDLKIATAYKVAKLIKAVAAEVELFNEQRIKLLQSVGSTLSEDGKQYIIPSDKKAEFAQQFSELVAVEVDVPDKINISGEDISIAPDLLMAIEDFIEIEV</sequence>
<evidence type="ECO:0000313" key="2">
    <source>
        <dbReference type="Proteomes" id="UP000186015"/>
    </source>
</evidence>
<accession>A0A1H7MPI9</accession>
<dbReference type="Proteomes" id="UP000186015">
    <property type="component" value="Unassembled WGS sequence"/>
</dbReference>
<protein>
    <submittedName>
        <fullName evidence="1">Uncharacterized protein</fullName>
    </submittedName>
</protein>
<dbReference type="RefSeq" id="WP_074834280.1">
    <property type="nucleotide sequence ID" value="NZ_FOAT01000012.1"/>
</dbReference>